<evidence type="ECO:0008006" key="4">
    <source>
        <dbReference type="Google" id="ProtNLM"/>
    </source>
</evidence>
<accession>A0A5N0EJJ8</accession>
<feature type="transmembrane region" description="Helical" evidence="1">
    <location>
        <begin position="353"/>
        <end position="376"/>
    </location>
</feature>
<organism evidence="2 3">
    <name type="scientific">Nocardia colli</name>
    <dbReference type="NCBI Taxonomy" id="2545717"/>
    <lineage>
        <taxon>Bacteria</taxon>
        <taxon>Bacillati</taxon>
        <taxon>Actinomycetota</taxon>
        <taxon>Actinomycetes</taxon>
        <taxon>Mycobacteriales</taxon>
        <taxon>Nocardiaceae</taxon>
        <taxon>Nocardia</taxon>
    </lineage>
</organism>
<keyword evidence="3" id="KW-1185">Reference proteome</keyword>
<proteinExistence type="predicted"/>
<evidence type="ECO:0000256" key="1">
    <source>
        <dbReference type="SAM" id="Phobius"/>
    </source>
</evidence>
<dbReference type="AlphaFoldDB" id="A0A5N0EJJ8"/>
<evidence type="ECO:0000313" key="3">
    <source>
        <dbReference type="Proteomes" id="UP000323876"/>
    </source>
</evidence>
<sequence length="466" mass="50117">MTATTEVLLIALALATIAVAATRIPGVARVFLIAQAAFWSLSYVARPVVLLWVQPEPHFGDNVPDPRLAQLGYDRGIALVLQHVVFGLWVYAGFVVAYAFWARRHPPVKLPSLTNDPDFVPTLAAMYGVGLLGRGASYVSGSIGSAGDVESANPILAFVAILATIAALGLIIFIRPERPQLTWLIIGGLLLGELAWTAIVESKTPIIGAAMAIAVRFAILGWTKRKAVSVAAIAVLGIGGFGWLQSLKQTQYAKAESSLTDSGYPPIVQPFLSILRRFDLLEAATDAYFHQPGFWLTPAEALQHATYSLIPSQLLGTIKFQSGTEWAMEVRGASVDMTKVSVSLAEGNLNEGFVLGGYPGVVVCAAFTFLLLLAWAKALYSRFFPVVVLGLAMTGASALFERGILGSMENLGKFLQAAVLAWLISLVVREYRRRTRIETVSTARQDAPSAQFVGASTIEKRESPWG</sequence>
<evidence type="ECO:0000313" key="2">
    <source>
        <dbReference type="EMBL" id="KAA8889557.1"/>
    </source>
</evidence>
<keyword evidence="1" id="KW-0812">Transmembrane</keyword>
<feature type="transmembrane region" description="Helical" evidence="1">
    <location>
        <begin position="30"/>
        <end position="53"/>
    </location>
</feature>
<feature type="transmembrane region" description="Helical" evidence="1">
    <location>
        <begin position="227"/>
        <end position="244"/>
    </location>
</feature>
<feature type="transmembrane region" description="Helical" evidence="1">
    <location>
        <begin position="411"/>
        <end position="428"/>
    </location>
</feature>
<dbReference type="EMBL" id="VXLC01000003">
    <property type="protein sequence ID" value="KAA8889557.1"/>
    <property type="molecule type" value="Genomic_DNA"/>
</dbReference>
<keyword evidence="1" id="KW-0472">Membrane</keyword>
<gene>
    <name evidence="2" type="ORF">F3087_11640</name>
</gene>
<comment type="caution">
    <text evidence="2">The sequence shown here is derived from an EMBL/GenBank/DDBJ whole genome shotgun (WGS) entry which is preliminary data.</text>
</comment>
<feature type="transmembrane region" description="Helical" evidence="1">
    <location>
        <begin position="155"/>
        <end position="174"/>
    </location>
</feature>
<feature type="transmembrane region" description="Helical" evidence="1">
    <location>
        <begin position="181"/>
        <end position="199"/>
    </location>
</feature>
<dbReference type="RefSeq" id="WP_150401829.1">
    <property type="nucleotide sequence ID" value="NZ_JBHJYQ010000026.1"/>
</dbReference>
<dbReference type="Proteomes" id="UP000323876">
    <property type="component" value="Unassembled WGS sequence"/>
</dbReference>
<protein>
    <recommendedName>
        <fullName evidence="4">O-antigen polysaccharide polymerase Wzy</fullName>
    </recommendedName>
</protein>
<keyword evidence="1" id="KW-1133">Transmembrane helix</keyword>
<name>A0A5N0EJJ8_9NOCA</name>
<feature type="transmembrane region" description="Helical" evidence="1">
    <location>
        <begin position="205"/>
        <end position="222"/>
    </location>
</feature>
<feature type="transmembrane region" description="Helical" evidence="1">
    <location>
        <begin position="383"/>
        <end position="405"/>
    </location>
</feature>
<dbReference type="OrthoDB" id="4505771at2"/>
<feature type="transmembrane region" description="Helical" evidence="1">
    <location>
        <begin position="77"/>
        <end position="101"/>
    </location>
</feature>
<reference evidence="2 3" key="1">
    <citation type="submission" date="2019-09" db="EMBL/GenBank/DDBJ databases">
        <authorList>
            <person name="Wang X."/>
        </authorList>
    </citation>
    <scope>NUCLEOTIDE SEQUENCE [LARGE SCALE GENOMIC DNA]</scope>
    <source>
        <strain evidence="2 3">CICC 11023</strain>
    </source>
</reference>